<proteinExistence type="predicted"/>
<name>A0A1F6ES90_9BACT</name>
<reference evidence="1 2" key="1">
    <citation type="journal article" date="2016" name="Nat. Commun.">
        <title>Thousands of microbial genomes shed light on interconnected biogeochemical processes in an aquifer system.</title>
        <authorList>
            <person name="Anantharaman K."/>
            <person name="Brown C.T."/>
            <person name="Hug L.A."/>
            <person name="Sharon I."/>
            <person name="Castelle C.J."/>
            <person name="Probst A.J."/>
            <person name="Thomas B.C."/>
            <person name="Singh A."/>
            <person name="Wilkins M.J."/>
            <person name="Karaoz U."/>
            <person name="Brodie E.L."/>
            <person name="Williams K.H."/>
            <person name="Hubbard S.S."/>
            <person name="Banfield J.F."/>
        </authorList>
    </citation>
    <scope>NUCLEOTIDE SEQUENCE [LARGE SCALE GENOMIC DNA]</scope>
</reference>
<dbReference type="EMBL" id="MFMD01000034">
    <property type="protein sequence ID" value="OGG76312.1"/>
    <property type="molecule type" value="Genomic_DNA"/>
</dbReference>
<organism evidence="1 2">
    <name type="scientific">Candidatus Kaiserbacteria bacterium RIFCSPLOWO2_01_FULL_55_19</name>
    <dbReference type="NCBI Taxonomy" id="1798516"/>
    <lineage>
        <taxon>Bacteria</taxon>
        <taxon>Candidatus Kaiseribacteriota</taxon>
    </lineage>
</organism>
<evidence type="ECO:0000313" key="1">
    <source>
        <dbReference type="EMBL" id="OGG76312.1"/>
    </source>
</evidence>
<gene>
    <name evidence="1" type="ORF">A2950_01785</name>
</gene>
<evidence type="ECO:0000313" key="2">
    <source>
        <dbReference type="Proteomes" id="UP000176714"/>
    </source>
</evidence>
<dbReference type="AlphaFoldDB" id="A0A1F6ES90"/>
<sequence length="206" mass="21872">MKGFPLIETMIAVTILPLAMAGPLFTASRSIVAAQTARDQLTASYLAQEGIEYVRMMRDNQYLAAYNINSTNIAGVAWNNFLNGNPDPALNGIDPSSIKSCIAPAICSLDSAVLDPLGSGVVEACIDGTCESERLYLTGCTGGGSCAPSVYTKQANLSGSVETPFIRTLQTEIISPDEAKIISTVSWDSHGTRYTVTASDHLTAWQ</sequence>
<dbReference type="Proteomes" id="UP000176714">
    <property type="component" value="Unassembled WGS sequence"/>
</dbReference>
<protein>
    <submittedName>
        <fullName evidence="1">Uncharacterized protein</fullName>
    </submittedName>
</protein>
<comment type="caution">
    <text evidence="1">The sequence shown here is derived from an EMBL/GenBank/DDBJ whole genome shotgun (WGS) entry which is preliminary data.</text>
</comment>
<accession>A0A1F6ES90</accession>
<dbReference type="STRING" id="1798516.A2950_01785"/>